<sequence>MDSASNISEMLPPLQAYPMEPPAAFPQPQYPLLPPIQQFPPVTQYPPLQAFPAGSPYPITAPPPVYPALPPVIPVGQSASLLPPMTIYPSPYSKQASSDSEEKPDSSATVDTADLKQSDTSDQLAP</sequence>
<comment type="caution">
    <text evidence="1">The sequence shown here is derived from an EMBL/GenBank/DDBJ whole genome shotgun (WGS) entry which is preliminary data.</text>
</comment>
<dbReference type="EMBL" id="QTSX02000030">
    <property type="protein sequence ID" value="KAJ9089751.1"/>
    <property type="molecule type" value="Genomic_DNA"/>
</dbReference>
<organism evidence="1 2">
    <name type="scientific">Entomophthora muscae</name>
    <dbReference type="NCBI Taxonomy" id="34485"/>
    <lineage>
        <taxon>Eukaryota</taxon>
        <taxon>Fungi</taxon>
        <taxon>Fungi incertae sedis</taxon>
        <taxon>Zoopagomycota</taxon>
        <taxon>Entomophthoromycotina</taxon>
        <taxon>Entomophthoromycetes</taxon>
        <taxon>Entomophthorales</taxon>
        <taxon>Entomophthoraceae</taxon>
        <taxon>Entomophthora</taxon>
    </lineage>
</organism>
<keyword evidence="2" id="KW-1185">Reference proteome</keyword>
<protein>
    <submittedName>
        <fullName evidence="1">Uncharacterized protein</fullName>
    </submittedName>
</protein>
<dbReference type="Proteomes" id="UP001165960">
    <property type="component" value="Unassembled WGS sequence"/>
</dbReference>
<gene>
    <name evidence="1" type="ORF">DSO57_1009502</name>
</gene>
<evidence type="ECO:0000313" key="2">
    <source>
        <dbReference type="Proteomes" id="UP001165960"/>
    </source>
</evidence>
<reference evidence="1" key="1">
    <citation type="submission" date="2022-04" db="EMBL/GenBank/DDBJ databases">
        <title>Genome of the entomopathogenic fungus Entomophthora muscae.</title>
        <authorList>
            <person name="Elya C."/>
            <person name="Lovett B.R."/>
            <person name="Lee E."/>
            <person name="Macias A.M."/>
            <person name="Hajek A.E."/>
            <person name="De Bivort B.L."/>
            <person name="Kasson M.T."/>
            <person name="De Fine Licht H.H."/>
            <person name="Stajich J.E."/>
        </authorList>
    </citation>
    <scope>NUCLEOTIDE SEQUENCE</scope>
    <source>
        <strain evidence="1">Berkeley</strain>
    </source>
</reference>
<proteinExistence type="predicted"/>
<evidence type="ECO:0000313" key="1">
    <source>
        <dbReference type="EMBL" id="KAJ9089751.1"/>
    </source>
</evidence>
<name>A0ACC2USM6_9FUNG</name>
<accession>A0ACC2USM6</accession>